<sequence length="366" mass="38898">MHTQVMSSTAGTATQQVHDRTACNDILCLAPNASYQVTMLFDKIIAGNVNRASKQSQSIGGKGQNFSIATKQFYGHTNRVTLLQILGGHTGTQIENMLLEQGIDCITVHTPLPTRTCTTCLDVSTNQMTELIGVSNRVEEEVVAEYVDIATRLLHSDAPPRALTLCGTIPPGFNSGRIAEIISSKTDRTLVFVDAAMDILPLLATGKVDILKVNLSELKIIASAVGLQFNATQGIPLAILELGKKMRVSIVAVTDGPFMAYLADIGQGTCHTFVIPDLLADKESFVGNLAKVKVGDEEKRVLNPIGAGDTCSSVTLNCLLDGAPAVEAFALGLAAASASCLVPMINCIIDRAVMNQIRAMTTITQV</sequence>
<accession>A0ACC1IEH3</accession>
<gene>
    <name evidence="1" type="ORF">LPJ66_007630</name>
</gene>
<dbReference type="Proteomes" id="UP001150581">
    <property type="component" value="Unassembled WGS sequence"/>
</dbReference>
<dbReference type="EMBL" id="JANBPG010001389">
    <property type="protein sequence ID" value="KAJ1890175.1"/>
    <property type="molecule type" value="Genomic_DNA"/>
</dbReference>
<evidence type="ECO:0000313" key="2">
    <source>
        <dbReference type="Proteomes" id="UP001150581"/>
    </source>
</evidence>
<proteinExistence type="predicted"/>
<name>A0ACC1IEH3_9FUNG</name>
<reference evidence="1" key="1">
    <citation type="submission" date="2022-07" db="EMBL/GenBank/DDBJ databases">
        <title>Phylogenomic reconstructions and comparative analyses of Kickxellomycotina fungi.</title>
        <authorList>
            <person name="Reynolds N.K."/>
            <person name="Stajich J.E."/>
            <person name="Barry K."/>
            <person name="Grigoriev I.V."/>
            <person name="Crous P."/>
            <person name="Smith M.E."/>
        </authorList>
    </citation>
    <scope>NUCLEOTIDE SEQUENCE</scope>
    <source>
        <strain evidence="1">Benny 63K</strain>
    </source>
</reference>
<evidence type="ECO:0000313" key="1">
    <source>
        <dbReference type="EMBL" id="KAJ1890175.1"/>
    </source>
</evidence>
<organism evidence="1 2">
    <name type="scientific">Kickxella alabastrina</name>
    <dbReference type="NCBI Taxonomy" id="61397"/>
    <lineage>
        <taxon>Eukaryota</taxon>
        <taxon>Fungi</taxon>
        <taxon>Fungi incertae sedis</taxon>
        <taxon>Zoopagomycota</taxon>
        <taxon>Kickxellomycotina</taxon>
        <taxon>Kickxellomycetes</taxon>
        <taxon>Kickxellales</taxon>
        <taxon>Kickxellaceae</taxon>
        <taxon>Kickxella</taxon>
    </lineage>
</organism>
<comment type="caution">
    <text evidence="1">The sequence shown here is derived from an EMBL/GenBank/DDBJ whole genome shotgun (WGS) entry which is preliminary data.</text>
</comment>
<keyword evidence="2" id="KW-1185">Reference proteome</keyword>
<protein>
    <submittedName>
        <fullName evidence="1">Uncharacterized protein</fullName>
    </submittedName>
</protein>